<evidence type="ECO:0000256" key="9">
    <source>
        <dbReference type="SAM" id="Phobius"/>
    </source>
</evidence>
<evidence type="ECO:0000256" key="4">
    <source>
        <dbReference type="ARBA" id="ARBA00022989"/>
    </source>
</evidence>
<feature type="transmembrane region" description="Helical" evidence="9">
    <location>
        <begin position="35"/>
        <end position="55"/>
    </location>
</feature>
<dbReference type="InterPro" id="IPR012506">
    <property type="entry name" value="TMEM86B-like"/>
</dbReference>
<comment type="caution">
    <text evidence="10">The sequence shown here is derived from an EMBL/GenBank/DDBJ whole genome shotgun (WGS) entry which is preliminary data.</text>
</comment>
<name>A0A812EVM3_ACAPH</name>
<comment type="similarity">
    <text evidence="2">Belongs to the TMEM86 family.</text>
</comment>
<sequence>MAKPITVLKSIGPKLVPFFKTVALYFVLYPDENPPTIFCCLFKCLPIISLMLFVLLQGMSFSIYYRYSRRILVGLIFSCLGDAFLVWKQNYFMHGIAMFAVSQVMYARAFGWKPFNPYALGVLSVIGIAGYYYVASDLKGVLLCLVALYMVLILTMAWRAIARVQFFDELWTWTKLCGCAGSILFLISDFVIAIDKFRTPVPFSHTIVMSTYYAAQLGISLSVVDSQAEELLAQSKREFSETNDAKVK</sequence>
<keyword evidence="5 9" id="KW-0472">Membrane</keyword>
<evidence type="ECO:0000256" key="3">
    <source>
        <dbReference type="ARBA" id="ARBA00022692"/>
    </source>
</evidence>
<dbReference type="PANTHER" id="PTHR31885:SF6">
    <property type="entry name" value="GH04784P"/>
    <property type="match status" value="1"/>
</dbReference>
<feature type="transmembrane region" description="Helical" evidence="9">
    <location>
        <begin position="67"/>
        <end position="85"/>
    </location>
</feature>
<dbReference type="Proteomes" id="UP000597762">
    <property type="component" value="Unassembled WGS sequence"/>
</dbReference>
<dbReference type="GO" id="GO:0016020">
    <property type="term" value="C:membrane"/>
    <property type="evidence" value="ECO:0007669"/>
    <property type="project" value="UniProtKB-SubCell"/>
</dbReference>
<evidence type="ECO:0000313" key="11">
    <source>
        <dbReference type="Proteomes" id="UP000597762"/>
    </source>
</evidence>
<evidence type="ECO:0000256" key="2">
    <source>
        <dbReference type="ARBA" id="ARBA00007375"/>
    </source>
</evidence>
<feature type="transmembrane region" description="Helical" evidence="9">
    <location>
        <begin position="12"/>
        <end position="29"/>
    </location>
</feature>
<organism evidence="10 11">
    <name type="scientific">Acanthosepion pharaonis</name>
    <name type="common">Pharaoh cuttlefish</name>
    <name type="synonym">Sepia pharaonis</name>
    <dbReference type="NCBI Taxonomy" id="158019"/>
    <lineage>
        <taxon>Eukaryota</taxon>
        <taxon>Metazoa</taxon>
        <taxon>Spiralia</taxon>
        <taxon>Lophotrochozoa</taxon>
        <taxon>Mollusca</taxon>
        <taxon>Cephalopoda</taxon>
        <taxon>Coleoidea</taxon>
        <taxon>Decapodiformes</taxon>
        <taxon>Sepiida</taxon>
        <taxon>Sepiina</taxon>
        <taxon>Sepiidae</taxon>
        <taxon>Acanthosepion</taxon>
    </lineage>
</organism>
<evidence type="ECO:0000313" key="10">
    <source>
        <dbReference type="EMBL" id="CAE1328481.1"/>
    </source>
</evidence>
<feature type="transmembrane region" description="Helical" evidence="9">
    <location>
        <begin position="140"/>
        <end position="161"/>
    </location>
</feature>
<reference evidence="10" key="1">
    <citation type="submission" date="2021-01" db="EMBL/GenBank/DDBJ databases">
        <authorList>
            <person name="Li R."/>
            <person name="Bekaert M."/>
        </authorList>
    </citation>
    <scope>NUCLEOTIDE SEQUENCE</scope>
    <source>
        <strain evidence="10">Farmed</strain>
    </source>
</reference>
<accession>A0A812EVM3</accession>
<dbReference type="GO" id="GO:0047408">
    <property type="term" value="F:alkenylglycerophosphocholine hydrolase activity"/>
    <property type="evidence" value="ECO:0007669"/>
    <property type="project" value="UniProtKB-EC"/>
</dbReference>
<dbReference type="PANTHER" id="PTHR31885">
    <property type="entry name" value="GH04784P"/>
    <property type="match status" value="1"/>
</dbReference>
<comment type="catalytic activity">
    <reaction evidence="7">
        <text>a 1-O-(1Z-alkenyl)-sn-glycero-3-phosphoethanolamine + H2O = a 2,3-saturated aldehyde + sn-glycero-3-phosphoethanolamine</text>
        <dbReference type="Rhea" id="RHEA:16905"/>
        <dbReference type="ChEBI" id="CHEBI:15377"/>
        <dbReference type="ChEBI" id="CHEBI:73359"/>
        <dbReference type="ChEBI" id="CHEBI:77288"/>
        <dbReference type="ChEBI" id="CHEBI:143890"/>
        <dbReference type="EC" id="3.3.2.2"/>
    </reaction>
</comment>
<evidence type="ECO:0000256" key="8">
    <source>
        <dbReference type="ARBA" id="ARBA00049560"/>
    </source>
</evidence>
<keyword evidence="4 9" id="KW-1133">Transmembrane helix</keyword>
<keyword evidence="11" id="KW-1185">Reference proteome</keyword>
<evidence type="ECO:0000256" key="7">
    <source>
        <dbReference type="ARBA" id="ARBA00049458"/>
    </source>
</evidence>
<dbReference type="EMBL" id="CAHIKZ030005530">
    <property type="protein sequence ID" value="CAE1328481.1"/>
    <property type="molecule type" value="Genomic_DNA"/>
</dbReference>
<comment type="subcellular location">
    <subcellularLocation>
        <location evidence="1">Membrane</location>
        <topology evidence="1">Multi-pass membrane protein</topology>
    </subcellularLocation>
</comment>
<proteinExistence type="inferred from homology"/>
<evidence type="ECO:0000256" key="1">
    <source>
        <dbReference type="ARBA" id="ARBA00004141"/>
    </source>
</evidence>
<protein>
    <recommendedName>
        <fullName evidence="6">lysoplasmalogenase</fullName>
        <ecNumber evidence="6">3.3.2.2</ecNumber>
    </recommendedName>
</protein>
<comment type="catalytic activity">
    <reaction evidence="8">
        <text>a 1-O-(1Z-alkenyl)-sn-glycero-3-phosphocholine + H2O = a 2,3-saturated aldehyde + sn-glycerol 3-phosphocholine</text>
        <dbReference type="Rhea" id="RHEA:22544"/>
        <dbReference type="ChEBI" id="CHEBI:15377"/>
        <dbReference type="ChEBI" id="CHEBI:16870"/>
        <dbReference type="ChEBI" id="CHEBI:73359"/>
        <dbReference type="ChEBI" id="CHEBI:77287"/>
        <dbReference type="EC" id="3.3.2.2"/>
    </reaction>
</comment>
<feature type="transmembrane region" description="Helical" evidence="9">
    <location>
        <begin position="173"/>
        <end position="194"/>
    </location>
</feature>
<dbReference type="AlphaFoldDB" id="A0A812EVM3"/>
<dbReference type="OrthoDB" id="2133758at2759"/>
<keyword evidence="3 9" id="KW-0812">Transmembrane</keyword>
<dbReference type="EC" id="3.3.2.2" evidence="6"/>
<feature type="transmembrane region" description="Helical" evidence="9">
    <location>
        <begin position="117"/>
        <end position="134"/>
    </location>
</feature>
<evidence type="ECO:0000256" key="6">
    <source>
        <dbReference type="ARBA" id="ARBA00035673"/>
    </source>
</evidence>
<evidence type="ECO:0000256" key="5">
    <source>
        <dbReference type="ARBA" id="ARBA00023136"/>
    </source>
</evidence>
<gene>
    <name evidence="10" type="ORF">SPHA_78130</name>
</gene>
<dbReference type="Pfam" id="PF07947">
    <property type="entry name" value="YhhN"/>
    <property type="match status" value="1"/>
</dbReference>